<dbReference type="Proteomes" id="UP000468650">
    <property type="component" value="Unassembled WGS sequence"/>
</dbReference>
<dbReference type="RefSeq" id="WP_151666579.1">
    <property type="nucleotide sequence ID" value="NZ_WBVO01000002.1"/>
</dbReference>
<dbReference type="OrthoDB" id="939776at2"/>
<gene>
    <name evidence="1" type="ORF">F8C67_04295</name>
</gene>
<sequence>MSSFSSFNATHFYRGLIPSFEQFGYTWHSPTQQFRSSFESGFKNISIQPISSREGISFNIQFGTRLHAVERTALMFLPTSVNYLHESNTAIIQLNQFLAEDEQSLLITTQQELADMSVRILNFFQERGFNHLEMLADSEKLEALFNRHPNLPIRVNTNQTYRCFRGITLARMMNNPRWNDVHKAYLHYLEANKVPQVQFEAYMRLVEFLNSFGLN</sequence>
<evidence type="ECO:0000313" key="2">
    <source>
        <dbReference type="Proteomes" id="UP000468650"/>
    </source>
</evidence>
<comment type="caution">
    <text evidence="1">The sequence shown here is derived from an EMBL/GenBank/DDBJ whole genome shotgun (WGS) entry which is preliminary data.</text>
</comment>
<protein>
    <submittedName>
        <fullName evidence="1">Uncharacterized protein</fullName>
    </submittedName>
</protein>
<proteinExistence type="predicted"/>
<evidence type="ECO:0000313" key="1">
    <source>
        <dbReference type="EMBL" id="KAB2813911.1"/>
    </source>
</evidence>
<reference evidence="1 2" key="1">
    <citation type="submission" date="2019-09" db="EMBL/GenBank/DDBJ databases">
        <title>Genomes of family Cryomorphaceae.</title>
        <authorList>
            <person name="Bowman J.P."/>
        </authorList>
    </citation>
    <scope>NUCLEOTIDE SEQUENCE [LARGE SCALE GENOMIC DNA]</scope>
    <source>
        <strain evidence="1 2">LMG 25704</strain>
    </source>
</reference>
<dbReference type="AlphaFoldDB" id="A0A6N6RL78"/>
<name>A0A6N6RL78_9FLAO</name>
<dbReference type="EMBL" id="WBVO01000002">
    <property type="protein sequence ID" value="KAB2813911.1"/>
    <property type="molecule type" value="Genomic_DNA"/>
</dbReference>
<organism evidence="1 2">
    <name type="scientific">Phaeocystidibacter luteus</name>
    <dbReference type="NCBI Taxonomy" id="911197"/>
    <lineage>
        <taxon>Bacteria</taxon>
        <taxon>Pseudomonadati</taxon>
        <taxon>Bacteroidota</taxon>
        <taxon>Flavobacteriia</taxon>
        <taxon>Flavobacteriales</taxon>
        <taxon>Phaeocystidibacteraceae</taxon>
        <taxon>Phaeocystidibacter</taxon>
    </lineage>
</organism>
<accession>A0A6N6RL78</accession>
<keyword evidence="2" id="KW-1185">Reference proteome</keyword>